<feature type="transmembrane region" description="Helical" evidence="7">
    <location>
        <begin position="453"/>
        <end position="472"/>
    </location>
</feature>
<gene>
    <name evidence="8" type="ORF">FGM00_11535</name>
</gene>
<feature type="transmembrane region" description="Helical" evidence="7">
    <location>
        <begin position="154"/>
        <end position="172"/>
    </location>
</feature>
<proteinExistence type="inferred from homology"/>
<dbReference type="InterPro" id="IPR001734">
    <property type="entry name" value="Na/solute_symporter"/>
</dbReference>
<feature type="transmembrane region" description="Helical" evidence="7">
    <location>
        <begin position="270"/>
        <end position="294"/>
    </location>
</feature>
<evidence type="ECO:0000256" key="3">
    <source>
        <dbReference type="ARBA" id="ARBA00022692"/>
    </source>
</evidence>
<keyword evidence="5 7" id="KW-0472">Membrane</keyword>
<feature type="transmembrane region" description="Helical" evidence="7">
    <location>
        <begin position="504"/>
        <end position="522"/>
    </location>
</feature>
<evidence type="ECO:0000256" key="5">
    <source>
        <dbReference type="ARBA" id="ARBA00023136"/>
    </source>
</evidence>
<feature type="transmembrane region" description="Helical" evidence="7">
    <location>
        <begin position="314"/>
        <end position="335"/>
    </location>
</feature>
<accession>A0A5B7SQ91</accession>
<protein>
    <submittedName>
        <fullName evidence="8">Sodium/solute symporter</fullName>
    </submittedName>
</protein>
<comment type="similarity">
    <text evidence="2 6">Belongs to the sodium:solute symporter (SSF) (TC 2.A.21) family.</text>
</comment>
<organism evidence="8 9">
    <name type="scientific">Aggregatimonas sangjinii</name>
    <dbReference type="NCBI Taxonomy" id="2583587"/>
    <lineage>
        <taxon>Bacteria</taxon>
        <taxon>Pseudomonadati</taxon>
        <taxon>Bacteroidota</taxon>
        <taxon>Flavobacteriia</taxon>
        <taxon>Flavobacteriales</taxon>
        <taxon>Flavobacteriaceae</taxon>
        <taxon>Aggregatimonas</taxon>
    </lineage>
</organism>
<dbReference type="PANTHER" id="PTHR11819">
    <property type="entry name" value="SOLUTE CARRIER FAMILY 5"/>
    <property type="match status" value="1"/>
</dbReference>
<feature type="transmembrane region" description="Helical" evidence="7">
    <location>
        <begin position="48"/>
        <end position="70"/>
    </location>
</feature>
<reference evidence="8 9" key="1">
    <citation type="submission" date="2019-05" db="EMBL/GenBank/DDBJ databases">
        <title>Genome sequencing of F202Z8.</title>
        <authorList>
            <person name="Kwon Y.M."/>
        </authorList>
    </citation>
    <scope>NUCLEOTIDE SEQUENCE [LARGE SCALE GENOMIC DNA]</scope>
    <source>
        <strain evidence="8 9">F202Z8</strain>
    </source>
</reference>
<feature type="transmembrane region" description="Helical" evidence="7">
    <location>
        <begin position="6"/>
        <end position="27"/>
    </location>
</feature>
<evidence type="ECO:0000256" key="7">
    <source>
        <dbReference type="SAM" id="Phobius"/>
    </source>
</evidence>
<feature type="transmembrane region" description="Helical" evidence="7">
    <location>
        <begin position="423"/>
        <end position="441"/>
    </location>
</feature>
<name>A0A5B7SQ91_9FLAO</name>
<dbReference type="RefSeq" id="WP_138853052.1">
    <property type="nucleotide sequence ID" value="NZ_CP040710.1"/>
</dbReference>
<feature type="transmembrane region" description="Helical" evidence="7">
    <location>
        <begin position="184"/>
        <end position="202"/>
    </location>
</feature>
<dbReference type="PROSITE" id="PS50283">
    <property type="entry name" value="NA_SOLUT_SYMP_3"/>
    <property type="match status" value="1"/>
</dbReference>
<dbReference type="KEGG" id="asag:FGM00_11535"/>
<comment type="subcellular location">
    <subcellularLocation>
        <location evidence="1">Membrane</location>
        <topology evidence="1">Multi-pass membrane protein</topology>
    </subcellularLocation>
</comment>
<keyword evidence="3 7" id="KW-0812">Transmembrane</keyword>
<dbReference type="EMBL" id="CP040710">
    <property type="protein sequence ID" value="QCX00707.1"/>
    <property type="molecule type" value="Genomic_DNA"/>
</dbReference>
<keyword evidence="4 7" id="KW-1133">Transmembrane helix</keyword>
<evidence type="ECO:0000256" key="1">
    <source>
        <dbReference type="ARBA" id="ARBA00004141"/>
    </source>
</evidence>
<dbReference type="OrthoDB" id="9814523at2"/>
<dbReference type="GO" id="GO:0005886">
    <property type="term" value="C:plasma membrane"/>
    <property type="evidence" value="ECO:0007669"/>
    <property type="project" value="TreeGrafter"/>
</dbReference>
<feature type="transmembrane region" description="Helical" evidence="7">
    <location>
        <begin position="232"/>
        <end position="249"/>
    </location>
</feature>
<feature type="transmembrane region" description="Helical" evidence="7">
    <location>
        <begin position="394"/>
        <end position="416"/>
    </location>
</feature>
<dbReference type="PANTHER" id="PTHR11819:SF195">
    <property type="entry name" value="SODIUM_GLUCOSE COTRANSPORTER 4"/>
    <property type="match status" value="1"/>
</dbReference>
<dbReference type="NCBIfam" id="TIGR00813">
    <property type="entry name" value="sss"/>
    <property type="match status" value="1"/>
</dbReference>
<feature type="transmembrane region" description="Helical" evidence="7">
    <location>
        <begin position="122"/>
        <end position="142"/>
    </location>
</feature>
<evidence type="ECO:0000313" key="9">
    <source>
        <dbReference type="Proteomes" id="UP000310017"/>
    </source>
</evidence>
<feature type="transmembrane region" description="Helical" evidence="7">
    <location>
        <begin position="82"/>
        <end position="101"/>
    </location>
</feature>
<sequence length="523" mass="57857">MESTISNIDIGIVISYFLVVLFIGLWISRKTKTGEDLFLGGRTFGWGIIGLSLFASNISGSTIVGLAGAAYTTGISNSVYEWMSGIPLIVAALIFIPLYLRSQITTIPEFLQLRFDRRSQKFFSIITIFSTIMIETAGALYAGSLILQTFFPDLVMWQTSLVLAVVAGIYTAGGGLKAVVYTDAIQAIILIIGCGVISWILFGKLDYDWSKVLAAAPEGHFSVVRPMEDEGLPWPGLLMGVPFLGFWYWSTNQYIIQRVLGARDIQQARWGVILAGFLKVIPLFIMVFPGAMAISLYPDIANGDAVFPTLVTKVLPVGLVGLVLAGVISAIMSSVDSALNSSSTLLVIDFIKPIKKNLTEKDIVKYGRISTLIFMVIAALWAPQIQNFTGLWDYLQQMFSIIVPPIAVIFLVGVFFKRGNGDGAFWTLVIGTLAGIALFVLEQFDLWHLHYTMNVGLMILLSTVIFVAVSLLTTAPDAEKIKLLTYRRELLMDGFQNVPWYKNYLYQIVVLVIIITYILIWLW</sequence>
<dbReference type="InterPro" id="IPR038377">
    <property type="entry name" value="Na/Glc_symporter_sf"/>
</dbReference>
<feature type="transmembrane region" description="Helical" evidence="7">
    <location>
        <begin position="363"/>
        <end position="382"/>
    </location>
</feature>
<evidence type="ECO:0000313" key="8">
    <source>
        <dbReference type="EMBL" id="QCX00707.1"/>
    </source>
</evidence>
<dbReference type="Gene3D" id="1.20.1730.10">
    <property type="entry name" value="Sodium/glucose cotransporter"/>
    <property type="match status" value="1"/>
</dbReference>
<dbReference type="GO" id="GO:0005412">
    <property type="term" value="F:D-glucose:sodium symporter activity"/>
    <property type="evidence" value="ECO:0007669"/>
    <property type="project" value="TreeGrafter"/>
</dbReference>
<dbReference type="Proteomes" id="UP000310017">
    <property type="component" value="Chromosome"/>
</dbReference>
<evidence type="ECO:0000256" key="6">
    <source>
        <dbReference type="RuleBase" id="RU362091"/>
    </source>
</evidence>
<dbReference type="Pfam" id="PF00474">
    <property type="entry name" value="SSF"/>
    <property type="match status" value="1"/>
</dbReference>
<dbReference type="CDD" id="cd10329">
    <property type="entry name" value="SLC5sbd_SGLT1-like"/>
    <property type="match status" value="1"/>
</dbReference>
<dbReference type="AlphaFoldDB" id="A0A5B7SQ91"/>
<evidence type="ECO:0000256" key="2">
    <source>
        <dbReference type="ARBA" id="ARBA00006434"/>
    </source>
</evidence>
<keyword evidence="9" id="KW-1185">Reference proteome</keyword>
<evidence type="ECO:0000256" key="4">
    <source>
        <dbReference type="ARBA" id="ARBA00022989"/>
    </source>
</evidence>